<feature type="region of interest" description="Disordered" evidence="6">
    <location>
        <begin position="63"/>
        <end position="166"/>
    </location>
</feature>
<gene>
    <name evidence="8" type="ORF">IFR04_008696</name>
</gene>
<proteinExistence type="inferred from homology"/>
<dbReference type="GO" id="GO:0005669">
    <property type="term" value="C:transcription factor TFIID complex"/>
    <property type="evidence" value="ECO:0007669"/>
    <property type="project" value="InterPro"/>
</dbReference>
<evidence type="ECO:0000256" key="1">
    <source>
        <dbReference type="ARBA" id="ARBA00004123"/>
    </source>
</evidence>
<dbReference type="EMBL" id="JAFJYH010000135">
    <property type="protein sequence ID" value="KAG4418175.1"/>
    <property type="molecule type" value="Genomic_DNA"/>
</dbReference>
<feature type="compositionally biased region" description="Basic and acidic residues" evidence="6">
    <location>
        <begin position="217"/>
        <end position="250"/>
    </location>
</feature>
<dbReference type="GO" id="GO:0003677">
    <property type="term" value="F:DNA binding"/>
    <property type="evidence" value="ECO:0007669"/>
    <property type="project" value="TreeGrafter"/>
</dbReference>
<evidence type="ECO:0000259" key="7">
    <source>
        <dbReference type="Pfam" id="PF03847"/>
    </source>
</evidence>
<dbReference type="PANTHER" id="PTHR12264:SF21">
    <property type="entry name" value="TRANSCRIPTION INITIATION FACTOR TFIID SUBUNIT 12"/>
    <property type="match status" value="1"/>
</dbReference>
<feature type="compositionally biased region" description="Polar residues" evidence="6">
    <location>
        <begin position="370"/>
        <end position="394"/>
    </location>
</feature>
<comment type="similarity">
    <text evidence="2">Belongs to the TAF12 family.</text>
</comment>
<dbReference type="Gene3D" id="1.10.20.10">
    <property type="entry name" value="Histone, subunit A"/>
    <property type="match status" value="1"/>
</dbReference>
<dbReference type="OrthoDB" id="2193432at2759"/>
<feature type="domain" description="Transcription initiation factor TFIID subunit 12" evidence="7">
    <location>
        <begin position="518"/>
        <end position="592"/>
    </location>
</feature>
<feature type="compositionally biased region" description="Polar residues" evidence="6">
    <location>
        <begin position="148"/>
        <end position="157"/>
    </location>
</feature>
<evidence type="ECO:0000313" key="8">
    <source>
        <dbReference type="EMBL" id="KAG4418175.1"/>
    </source>
</evidence>
<feature type="compositionally biased region" description="Polar residues" evidence="6">
    <location>
        <begin position="422"/>
        <end position="436"/>
    </location>
</feature>
<reference evidence="8" key="1">
    <citation type="submission" date="2021-02" db="EMBL/GenBank/DDBJ databases">
        <title>Genome sequence Cadophora malorum strain M34.</title>
        <authorList>
            <person name="Stefanovic E."/>
            <person name="Vu D."/>
            <person name="Scully C."/>
            <person name="Dijksterhuis J."/>
            <person name="Roader J."/>
            <person name="Houbraken J."/>
        </authorList>
    </citation>
    <scope>NUCLEOTIDE SEQUENCE</scope>
    <source>
        <strain evidence="8">M34</strain>
    </source>
</reference>
<feature type="compositionally biased region" description="Low complexity" evidence="6">
    <location>
        <begin position="254"/>
        <end position="271"/>
    </location>
</feature>
<organism evidence="8 9">
    <name type="scientific">Cadophora malorum</name>
    <dbReference type="NCBI Taxonomy" id="108018"/>
    <lineage>
        <taxon>Eukaryota</taxon>
        <taxon>Fungi</taxon>
        <taxon>Dikarya</taxon>
        <taxon>Ascomycota</taxon>
        <taxon>Pezizomycotina</taxon>
        <taxon>Leotiomycetes</taxon>
        <taxon>Helotiales</taxon>
        <taxon>Ploettnerulaceae</taxon>
        <taxon>Cadophora</taxon>
    </lineage>
</organism>
<accession>A0A8H7TFH0</accession>
<dbReference type="FunFam" id="1.10.20.10:FF:000037">
    <property type="entry name" value="Transcription initiation factor TFIID subunit 12"/>
    <property type="match status" value="1"/>
</dbReference>
<keyword evidence="9" id="KW-1185">Reference proteome</keyword>
<evidence type="ECO:0000256" key="2">
    <source>
        <dbReference type="ARBA" id="ARBA00007530"/>
    </source>
</evidence>
<feature type="region of interest" description="Disordered" evidence="6">
    <location>
        <begin position="468"/>
        <end position="513"/>
    </location>
</feature>
<comment type="caution">
    <text evidence="8">The sequence shown here is derived from an EMBL/GenBank/DDBJ whole genome shotgun (WGS) entry which is preliminary data.</text>
</comment>
<evidence type="ECO:0000256" key="4">
    <source>
        <dbReference type="ARBA" id="ARBA00023163"/>
    </source>
</evidence>
<keyword evidence="3" id="KW-0805">Transcription regulation</keyword>
<name>A0A8H7TFH0_9HELO</name>
<feature type="compositionally biased region" description="Low complexity" evidence="6">
    <location>
        <begin position="471"/>
        <end position="480"/>
    </location>
</feature>
<dbReference type="AlphaFoldDB" id="A0A8H7TFH0"/>
<feature type="compositionally biased region" description="Polar residues" evidence="6">
    <location>
        <begin position="349"/>
        <end position="360"/>
    </location>
</feature>
<dbReference type="InterPro" id="IPR003228">
    <property type="entry name" value="TFIID_TAF12_dom"/>
</dbReference>
<sequence length="633" mass="68483">MNNGQQGGPPPQGQPSGAQQQQQQQQRKIPLFKPEQMRGLPEPFTAEERAKWEQGLRALWNQIEQNAADTQPHMEAKRKLMDFSRTLAGKLQAAKQKAQQQGQPGQQGQSSQQGQQQPQQGGAPRPPSQGQPQQNQGQGGDNSGGGTSPVQQRQQPKISPKLMEHVTNFPYVLPPNMTPNTQESMKWIQEAKQKYLKALVNMESCSARVTALDGLIAKRNEEGKPLSPEEEKDFKEKKDAAHKSHSEVKAFVESFRAQQAQFRAAQAQSQGQGSGSPDANRPGPNASNGGQAPPRPQMNPQQVPNPTQTVNAAIEAARNQQMGGGRPMPQMQQQNGQMSQPPQMPNQNAPAGTSQGQMPNIKTEAGLPAQINTAITQMQGNQRPMQTNSPQSAVPRSAGVPQSATSQGPQQQQIPQPLSQSDAFQSAARSYSNQAPPNVMGHSHPTAPRSETNVITNKMPIPKHLPERATQQPQPVQMQQARPTYSGGPSNGGSVISQPVIPKTPGYSMEGEGDRVLSKKKLDELVRQVTGGGQGLDGGEGLTPDVEESILNVADNFVDQVLQAACKNAKERGSKILEIRDIQLTLERGYNIRIPGYSSDEIRTVRKIQPSPAWISKMSAVQAAKVTGGKSTD</sequence>
<dbReference type="GO" id="GO:0046982">
    <property type="term" value="F:protein heterodimerization activity"/>
    <property type="evidence" value="ECO:0007669"/>
    <property type="project" value="InterPro"/>
</dbReference>
<evidence type="ECO:0000256" key="5">
    <source>
        <dbReference type="ARBA" id="ARBA00023242"/>
    </source>
</evidence>
<dbReference type="PANTHER" id="PTHR12264">
    <property type="entry name" value="TRANSCRIPTION INITIATION FACTOR TFIID SUBUNIT 12"/>
    <property type="match status" value="1"/>
</dbReference>
<dbReference type="GO" id="GO:0017025">
    <property type="term" value="F:TBP-class protein binding"/>
    <property type="evidence" value="ECO:0007669"/>
    <property type="project" value="TreeGrafter"/>
</dbReference>
<dbReference type="Proteomes" id="UP000664132">
    <property type="component" value="Unassembled WGS sequence"/>
</dbReference>
<feature type="compositionally biased region" description="Basic and acidic residues" evidence="6">
    <location>
        <begin position="72"/>
        <end position="82"/>
    </location>
</feature>
<feature type="compositionally biased region" description="Polar residues" evidence="6">
    <location>
        <begin position="298"/>
        <end position="311"/>
    </location>
</feature>
<dbReference type="CDD" id="cd07981">
    <property type="entry name" value="HFD_TAF12"/>
    <property type="match status" value="1"/>
</dbReference>
<dbReference type="InterPro" id="IPR009072">
    <property type="entry name" value="Histone-fold"/>
</dbReference>
<keyword evidence="5" id="KW-0539">Nucleus</keyword>
<feature type="compositionally biased region" description="Low complexity" evidence="6">
    <location>
        <begin position="401"/>
        <end position="421"/>
    </location>
</feature>
<dbReference type="InterPro" id="IPR037794">
    <property type="entry name" value="TAF12"/>
</dbReference>
<evidence type="ECO:0000313" key="9">
    <source>
        <dbReference type="Proteomes" id="UP000664132"/>
    </source>
</evidence>
<keyword evidence="4" id="KW-0804">Transcription</keyword>
<dbReference type="SUPFAM" id="SSF47113">
    <property type="entry name" value="Histone-fold"/>
    <property type="match status" value="1"/>
</dbReference>
<feature type="region of interest" description="Disordered" evidence="6">
    <location>
        <begin position="217"/>
        <end position="452"/>
    </location>
</feature>
<comment type="subcellular location">
    <subcellularLocation>
        <location evidence="1">Nucleus</location>
    </subcellularLocation>
</comment>
<feature type="region of interest" description="Disordered" evidence="6">
    <location>
        <begin position="1"/>
        <end position="50"/>
    </location>
</feature>
<evidence type="ECO:0000256" key="6">
    <source>
        <dbReference type="SAM" id="MobiDB-lite"/>
    </source>
</evidence>
<dbReference type="GO" id="GO:0051123">
    <property type="term" value="P:RNA polymerase II preinitiation complex assembly"/>
    <property type="evidence" value="ECO:0007669"/>
    <property type="project" value="TreeGrafter"/>
</dbReference>
<feature type="compositionally biased region" description="Gly residues" evidence="6">
    <location>
        <begin position="137"/>
        <end position="147"/>
    </location>
</feature>
<feature type="compositionally biased region" description="Low complexity" evidence="6">
    <location>
        <begin position="92"/>
        <end position="123"/>
    </location>
</feature>
<dbReference type="GO" id="GO:0000124">
    <property type="term" value="C:SAGA complex"/>
    <property type="evidence" value="ECO:0007669"/>
    <property type="project" value="InterPro"/>
</dbReference>
<evidence type="ECO:0000256" key="3">
    <source>
        <dbReference type="ARBA" id="ARBA00023015"/>
    </source>
</evidence>
<dbReference type="Pfam" id="PF03847">
    <property type="entry name" value="TFIID_20kDa"/>
    <property type="match status" value="1"/>
</dbReference>
<protein>
    <recommendedName>
        <fullName evidence="7">Transcription initiation factor TFIID subunit 12 domain-containing protein</fullName>
    </recommendedName>
</protein>
<feature type="compositionally biased region" description="Low complexity" evidence="6">
    <location>
        <begin position="327"/>
        <end position="348"/>
    </location>
</feature>
<feature type="compositionally biased region" description="Low complexity" evidence="6">
    <location>
        <begin position="14"/>
        <end position="26"/>
    </location>
</feature>